<dbReference type="RefSeq" id="WP_080622594.1">
    <property type="nucleotide sequence ID" value="NZ_CAWMZI010000001.1"/>
</dbReference>
<accession>A0A1V0GWM0</accession>
<dbReference type="GO" id="GO:0016787">
    <property type="term" value="F:hydrolase activity"/>
    <property type="evidence" value="ECO:0007669"/>
    <property type="project" value="UniProtKB-KW"/>
</dbReference>
<dbReference type="InterPro" id="IPR051044">
    <property type="entry name" value="MAG_DAG_Lipase"/>
</dbReference>
<dbReference type="Proteomes" id="UP000191257">
    <property type="component" value="Chromosome"/>
</dbReference>
<dbReference type="InterPro" id="IPR029058">
    <property type="entry name" value="AB_hydrolase_fold"/>
</dbReference>
<dbReference type="KEGG" id="pye:A6J80_19245"/>
<dbReference type="SUPFAM" id="SSF53474">
    <property type="entry name" value="alpha/beta-Hydrolases"/>
    <property type="match status" value="1"/>
</dbReference>
<evidence type="ECO:0000313" key="1">
    <source>
        <dbReference type="EMBL" id="ARC38212.1"/>
    </source>
</evidence>
<reference evidence="1" key="1">
    <citation type="submission" date="2017-12" db="EMBL/GenBank/DDBJ databases">
        <title>FDA dAtabase for Regulatory Grade micrObial Sequences (FDA-ARGOS): Supporting development and validation of Infectious Disease Dx tests.</title>
        <authorList>
            <person name="Campos J."/>
            <person name="Goldberg B."/>
            <person name="Tallon L."/>
            <person name="Sadzewicz L."/>
            <person name="Sengamalay N."/>
            <person name="Ott S."/>
            <person name="Godinez A."/>
            <person name="Nagaraj S."/>
            <person name="Vyas G."/>
            <person name="Aluvathingal J."/>
            <person name="Nadendla S."/>
            <person name="Geyer C."/>
            <person name="Nandy P."/>
            <person name="Hobson J."/>
            <person name="Sichtig H."/>
        </authorList>
    </citation>
    <scope>NUCLEOTIDE SEQUENCE</scope>
    <source>
        <strain evidence="1">FDAARGOS_252</strain>
    </source>
</reference>
<dbReference type="eggNOG" id="COG2267">
    <property type="taxonomic scope" value="Bacteria"/>
</dbReference>
<name>A0A1V0GWM0_9RHOB</name>
<proteinExistence type="predicted"/>
<dbReference type="PANTHER" id="PTHR11614">
    <property type="entry name" value="PHOSPHOLIPASE-RELATED"/>
    <property type="match status" value="1"/>
</dbReference>
<gene>
    <name evidence="1" type="ORF">A6J80_19245</name>
</gene>
<sequence>MTPAPFNTLPGDPLPMARAVWLRAEDGIRLRAAHWAAGGASGSVLLFPGRTEYVEKYNAVALDLNAAGYDVLAIDWRGQGMSDRLLADPRLGHVERFSDYQRDVVELVVAAQEIGLPRPWHLLAHSMGGAIGLAALAGGLPVASAVFSAPMWGLSLSNIMTRIALGMVVVARTFGRHQGVAPGSGGAEPFVLKQGFLDNLLTGDGTRWGRFVAEADAWPDLAIGGVTHHWLAEALAECRRLAEIPAPPLPMLAGLGDGERIVSAQAIRDRVAAWPGARLLDLRSCRHEAMMERPAVRAAFLEAATAHFAASQAGPASDRQDFHATG</sequence>
<keyword evidence="1" id="KW-0378">Hydrolase</keyword>
<dbReference type="Gene3D" id="3.40.50.1820">
    <property type="entry name" value="alpha/beta hydrolase"/>
    <property type="match status" value="1"/>
</dbReference>
<keyword evidence="2" id="KW-1185">Reference proteome</keyword>
<dbReference type="Pfam" id="PF12146">
    <property type="entry name" value="Hydrolase_4"/>
    <property type="match status" value="1"/>
</dbReference>
<dbReference type="EMBL" id="CP020442">
    <property type="protein sequence ID" value="ARC38212.1"/>
    <property type="molecule type" value="Genomic_DNA"/>
</dbReference>
<evidence type="ECO:0000313" key="2">
    <source>
        <dbReference type="Proteomes" id="UP000191257"/>
    </source>
</evidence>
<protein>
    <submittedName>
        <fullName evidence="1">Alpha/beta hydrolase</fullName>
    </submittedName>
</protein>
<organism evidence="1 2">
    <name type="scientific">Paracoccus yeei</name>
    <dbReference type="NCBI Taxonomy" id="147645"/>
    <lineage>
        <taxon>Bacteria</taxon>
        <taxon>Pseudomonadati</taxon>
        <taxon>Pseudomonadota</taxon>
        <taxon>Alphaproteobacteria</taxon>
        <taxon>Rhodobacterales</taxon>
        <taxon>Paracoccaceae</taxon>
        <taxon>Paracoccus</taxon>
    </lineage>
</organism>
<dbReference type="InterPro" id="IPR022742">
    <property type="entry name" value="Hydrolase_4"/>
</dbReference>
<dbReference type="STRING" id="147645.A6J80_19245"/>
<dbReference type="AlphaFoldDB" id="A0A1V0GWM0"/>